<dbReference type="KEGG" id="tad:TRIADDRAFT_29956"/>
<evidence type="ECO:0000256" key="6">
    <source>
        <dbReference type="ARBA" id="ARBA00022490"/>
    </source>
</evidence>
<evidence type="ECO:0000256" key="10">
    <source>
        <dbReference type="ARBA" id="ARBA00023034"/>
    </source>
</evidence>
<proteinExistence type="inferred from homology"/>
<reference evidence="18 19" key="1">
    <citation type="journal article" date="2008" name="Nature">
        <title>The Trichoplax genome and the nature of placozoans.</title>
        <authorList>
            <person name="Srivastava M."/>
            <person name="Begovic E."/>
            <person name="Chapman J."/>
            <person name="Putnam N.H."/>
            <person name="Hellsten U."/>
            <person name="Kawashima T."/>
            <person name="Kuo A."/>
            <person name="Mitros T."/>
            <person name="Salamov A."/>
            <person name="Carpenter M.L."/>
            <person name="Signorovitch A.Y."/>
            <person name="Moreno M.A."/>
            <person name="Kamm K."/>
            <person name="Grimwood J."/>
            <person name="Schmutz J."/>
            <person name="Shapiro H."/>
            <person name="Grigoriev I.V."/>
            <person name="Buss L.W."/>
            <person name="Schierwater B."/>
            <person name="Dellaporta S.L."/>
            <person name="Rokhsar D.S."/>
        </authorList>
    </citation>
    <scope>NUCLEOTIDE SEQUENCE [LARGE SCALE GENOMIC DNA]</scope>
    <source>
        <strain evidence="18 19">Grell-BS-1999</strain>
    </source>
</reference>
<dbReference type="InterPro" id="IPR006900">
    <property type="entry name" value="Sec23/24_helical_dom"/>
</dbReference>
<dbReference type="OMA" id="CPANDYY"/>
<dbReference type="InterPro" id="IPR029006">
    <property type="entry name" value="ADF-H/Gelsolin-like_dom_sf"/>
</dbReference>
<keyword evidence="5" id="KW-0813">Transport</keyword>
<evidence type="ECO:0000256" key="9">
    <source>
        <dbReference type="ARBA" id="ARBA00022927"/>
    </source>
</evidence>
<dbReference type="PANTHER" id="PTHR13803:SF39">
    <property type="entry name" value="SECRETORY 24AB, ISOFORM A"/>
    <property type="match status" value="1"/>
</dbReference>
<sequence length="706" mass="79604">IFCCTLNAIPHNGSLLSKCKVPLGLYIHPYKDIQNLTVVSSSVITRCRVCRAYLNPFVTLLSNHKWKCNLCFRVNDLPNEFVYNSNISINKRPELRNCTVEFIAPSEYMVRPPQPAVYLFMFDVSFTATSTGYLEAACRIMKEELDKLPGDSRTMIGIIAFDSSIHFFNLKPSLPQPQMLVISEVNDIFLPSPDDLLVNLQESKELVLSLLDQLPNLFDSSRNVHSATGAAMQAGYKLLMPTGGRITVFQVSLPNFGPGALKMREDPNQRAAATKEIPQLVPATDFYKKLALDCCSHQICIDLFSLATQYADLSSLSCVSKYSAGCIYYYCNYHRTNSAISMKFESEFRRYLSRSLGLEAVMRIRCTRGLSIHTFYGNFFVRSTDLLALPNINPDTSFGMQVSIEESLSDLKLACFQAALLYTNTKGERRIRVHTLAIPIVASPDQIYRSLDCRLIVNLLSKMAVDRTLTASIGDAREALLNAIIDTTKAFKAHIRSSQKSEVILPSSLKLLPLYILGLLKHTAFRLGTSTSLDARTFALHQFNTLPVKTALLTIYPALYALHDLDKNEPIRTASGIVPNPPQLPLSWEKIYKNGIYLLDAGTIIFIWIGKAVDPRLLNELFDKDNFLSLPDTYMISLPELNNALSSSVRKFVNTLRLSRPICPPLYIIREDSRFRKEFSQNFVNDRTEATMSYFEFMVHVQKQLI</sequence>
<dbReference type="Proteomes" id="UP000009022">
    <property type="component" value="Unassembled WGS sequence"/>
</dbReference>
<feature type="non-terminal residue" evidence="18">
    <location>
        <position position="1"/>
    </location>
</feature>
<dbReference type="Gene3D" id="1.20.120.730">
    <property type="entry name" value="Sec23/Sec24 helical domain"/>
    <property type="match status" value="1"/>
</dbReference>
<gene>
    <name evidence="18" type="ORF">TRIADDRAFT_29956</name>
</gene>
<evidence type="ECO:0000256" key="11">
    <source>
        <dbReference type="ARBA" id="ARBA00023136"/>
    </source>
</evidence>
<dbReference type="InterPro" id="IPR007123">
    <property type="entry name" value="Gelsolin-like_dom"/>
</dbReference>
<dbReference type="GO" id="GO:0090110">
    <property type="term" value="P:COPII-coated vesicle cargo loading"/>
    <property type="evidence" value="ECO:0000318"/>
    <property type="project" value="GO_Central"/>
</dbReference>
<evidence type="ECO:0000256" key="3">
    <source>
        <dbReference type="ARBA" id="ARBA00004397"/>
    </source>
</evidence>
<dbReference type="InterPro" id="IPR036174">
    <property type="entry name" value="Znf_Sec23_Sec24_sf"/>
</dbReference>
<dbReference type="Pfam" id="PF08033">
    <property type="entry name" value="Sec23_BS"/>
    <property type="match status" value="1"/>
</dbReference>
<protein>
    <recommendedName>
        <fullName evidence="20">Protein transport protein Sec24B</fullName>
    </recommendedName>
</protein>
<dbReference type="GO" id="GO:0006886">
    <property type="term" value="P:intracellular protein transport"/>
    <property type="evidence" value="ECO:0007669"/>
    <property type="project" value="InterPro"/>
</dbReference>
<evidence type="ECO:0000256" key="8">
    <source>
        <dbReference type="ARBA" id="ARBA00022892"/>
    </source>
</evidence>
<dbReference type="Gene3D" id="2.30.30.380">
    <property type="entry name" value="Zn-finger domain of Sec23/24"/>
    <property type="match status" value="1"/>
</dbReference>
<dbReference type="HOGENOM" id="CLU_004589_2_1_1"/>
<dbReference type="eggNOG" id="KOG1985">
    <property type="taxonomic scope" value="Eukaryota"/>
</dbReference>
<evidence type="ECO:0000259" key="14">
    <source>
        <dbReference type="Pfam" id="PF04810"/>
    </source>
</evidence>
<dbReference type="Gene3D" id="3.40.50.410">
    <property type="entry name" value="von Willebrand factor, type A domain"/>
    <property type="match status" value="1"/>
</dbReference>
<keyword evidence="7" id="KW-0256">Endoplasmic reticulum</keyword>
<keyword evidence="10" id="KW-0333">Golgi apparatus</keyword>
<feature type="domain" description="Zinc finger Sec23/Sec24-type" evidence="14">
    <location>
        <begin position="44"/>
        <end position="81"/>
    </location>
</feature>
<dbReference type="InterPro" id="IPR041742">
    <property type="entry name" value="Sec24-like_trunk_dom"/>
</dbReference>
<dbReference type="RefSeq" id="XP_002115710.1">
    <property type="nucleotide sequence ID" value="XM_002115674.1"/>
</dbReference>
<feature type="domain" description="Gelsolin-like" evidence="13">
    <location>
        <begin position="579"/>
        <end position="652"/>
    </location>
</feature>
<dbReference type="InterPro" id="IPR006896">
    <property type="entry name" value="Sec23/24_trunk_dom"/>
</dbReference>
<dbReference type="SUPFAM" id="SSF82754">
    <property type="entry name" value="C-terminal, gelsolin-like domain of Sec23/24"/>
    <property type="match status" value="1"/>
</dbReference>
<keyword evidence="19" id="KW-1185">Reference proteome</keyword>
<accession>B3S654</accession>
<keyword evidence="9" id="KW-0653">Protein transport</keyword>
<evidence type="ECO:0000313" key="19">
    <source>
        <dbReference type="Proteomes" id="UP000009022"/>
    </source>
</evidence>
<comment type="subcellular location">
    <subcellularLocation>
        <location evidence="1">Cytoplasmic vesicle</location>
        <location evidence="1">COPII-coated vesicle membrane</location>
        <topology evidence="1">Peripheral membrane protein</topology>
        <orientation evidence="1">Cytoplasmic side</orientation>
    </subcellularLocation>
    <subcellularLocation>
        <location evidence="3">Endoplasmic reticulum membrane</location>
        <topology evidence="3">Peripheral membrane protein</topology>
        <orientation evidence="3">Cytoplasmic side</orientation>
    </subcellularLocation>
    <subcellularLocation>
        <location evidence="2">Golgi apparatus membrane</location>
    </subcellularLocation>
</comment>
<dbReference type="InterPro" id="IPR036180">
    <property type="entry name" value="Gelsolin-like_dom_sf"/>
</dbReference>
<keyword evidence="11" id="KW-0472">Membrane</keyword>
<dbReference type="GeneID" id="6757060"/>
<dbReference type="STRING" id="10228.B3S654"/>
<dbReference type="OrthoDB" id="49016at2759"/>
<dbReference type="Pfam" id="PF04811">
    <property type="entry name" value="Sec23_trunk"/>
    <property type="match status" value="1"/>
</dbReference>
<dbReference type="SUPFAM" id="SSF81995">
    <property type="entry name" value="beta-sandwich domain of Sec23/24"/>
    <property type="match status" value="1"/>
</dbReference>
<dbReference type="Gene3D" id="3.40.20.10">
    <property type="entry name" value="Severin"/>
    <property type="match status" value="1"/>
</dbReference>
<dbReference type="Pfam" id="PF00626">
    <property type="entry name" value="Gelsolin"/>
    <property type="match status" value="1"/>
</dbReference>
<evidence type="ECO:0000259" key="13">
    <source>
        <dbReference type="Pfam" id="PF00626"/>
    </source>
</evidence>
<dbReference type="PhylomeDB" id="B3S654"/>
<dbReference type="GO" id="GO:0000139">
    <property type="term" value="C:Golgi membrane"/>
    <property type="evidence" value="ECO:0007669"/>
    <property type="project" value="UniProtKB-SubCell"/>
</dbReference>
<evidence type="ECO:0000256" key="7">
    <source>
        <dbReference type="ARBA" id="ARBA00022824"/>
    </source>
</evidence>
<dbReference type="InterPro" id="IPR012990">
    <property type="entry name" value="Beta-sandwich_Sec23_24"/>
</dbReference>
<dbReference type="PANTHER" id="PTHR13803">
    <property type="entry name" value="SEC24-RELATED PROTEIN"/>
    <property type="match status" value="1"/>
</dbReference>
<evidence type="ECO:0000256" key="2">
    <source>
        <dbReference type="ARBA" id="ARBA00004394"/>
    </source>
</evidence>
<dbReference type="InterPro" id="IPR050550">
    <property type="entry name" value="SEC23_SEC24_subfamily"/>
</dbReference>
<organism evidence="18 19">
    <name type="scientific">Trichoplax adhaerens</name>
    <name type="common">Trichoplax reptans</name>
    <dbReference type="NCBI Taxonomy" id="10228"/>
    <lineage>
        <taxon>Eukaryota</taxon>
        <taxon>Metazoa</taxon>
        <taxon>Placozoa</taxon>
        <taxon>Uniplacotomia</taxon>
        <taxon>Trichoplacea</taxon>
        <taxon>Trichoplacidae</taxon>
        <taxon>Trichoplax</taxon>
    </lineage>
</organism>
<dbReference type="GO" id="GO:0070971">
    <property type="term" value="C:endoplasmic reticulum exit site"/>
    <property type="evidence" value="ECO:0000318"/>
    <property type="project" value="GO_Central"/>
</dbReference>
<keyword evidence="6" id="KW-0963">Cytoplasm</keyword>
<dbReference type="GO" id="GO:0005789">
    <property type="term" value="C:endoplasmic reticulum membrane"/>
    <property type="evidence" value="ECO:0007669"/>
    <property type="project" value="UniProtKB-SubCell"/>
</dbReference>
<dbReference type="CDD" id="cd01479">
    <property type="entry name" value="Sec24-like"/>
    <property type="match status" value="1"/>
</dbReference>
<evidence type="ECO:0000256" key="4">
    <source>
        <dbReference type="ARBA" id="ARBA00008334"/>
    </source>
</evidence>
<keyword evidence="12" id="KW-0968">Cytoplasmic vesicle</keyword>
<dbReference type="InterPro" id="IPR036175">
    <property type="entry name" value="Sec23/24_helical_dom_sf"/>
</dbReference>
<dbReference type="InterPro" id="IPR006895">
    <property type="entry name" value="Znf_Sec23_Sec24"/>
</dbReference>
<feature type="domain" description="Sec23/Sec24 trunk" evidence="15">
    <location>
        <begin position="113"/>
        <end position="352"/>
    </location>
</feature>
<feature type="domain" description="Sec23/Sec24 helical" evidence="16">
    <location>
        <begin position="452"/>
        <end position="552"/>
    </location>
</feature>
<dbReference type="SUPFAM" id="SSF82919">
    <property type="entry name" value="Zn-finger domain of Sec23/24"/>
    <property type="match status" value="1"/>
</dbReference>
<keyword evidence="8" id="KW-0931">ER-Golgi transport</keyword>
<evidence type="ECO:0000313" key="18">
    <source>
        <dbReference type="EMBL" id="EDV21562.1"/>
    </source>
</evidence>
<feature type="domain" description="Sec23/Sec24 beta-sandwich" evidence="17">
    <location>
        <begin position="357"/>
        <end position="440"/>
    </location>
</feature>
<dbReference type="CTD" id="6757060"/>
<dbReference type="EMBL" id="DS985252">
    <property type="protein sequence ID" value="EDV21562.1"/>
    <property type="molecule type" value="Genomic_DNA"/>
</dbReference>
<evidence type="ECO:0000259" key="17">
    <source>
        <dbReference type="Pfam" id="PF08033"/>
    </source>
</evidence>
<name>B3S654_TRIAD</name>
<dbReference type="Gene3D" id="2.60.40.1670">
    <property type="entry name" value="beta-sandwich domain of Sec23/24"/>
    <property type="match status" value="1"/>
</dbReference>
<evidence type="ECO:0000259" key="16">
    <source>
        <dbReference type="Pfam" id="PF04815"/>
    </source>
</evidence>
<dbReference type="Pfam" id="PF04810">
    <property type="entry name" value="zf-Sec23_Sec24"/>
    <property type="match status" value="1"/>
</dbReference>
<evidence type="ECO:0000256" key="5">
    <source>
        <dbReference type="ARBA" id="ARBA00022448"/>
    </source>
</evidence>
<dbReference type="GO" id="GO:0030127">
    <property type="term" value="C:COPII vesicle coat"/>
    <property type="evidence" value="ECO:0000318"/>
    <property type="project" value="GO_Central"/>
</dbReference>
<dbReference type="GO" id="GO:0008270">
    <property type="term" value="F:zinc ion binding"/>
    <property type="evidence" value="ECO:0000318"/>
    <property type="project" value="GO_Central"/>
</dbReference>
<evidence type="ECO:0000259" key="15">
    <source>
        <dbReference type="Pfam" id="PF04811"/>
    </source>
</evidence>
<dbReference type="InParanoid" id="B3S654"/>
<dbReference type="SUPFAM" id="SSF81811">
    <property type="entry name" value="Helical domain of Sec23/24"/>
    <property type="match status" value="1"/>
</dbReference>
<dbReference type="FunCoup" id="B3S654">
    <property type="interactions" value="2851"/>
</dbReference>
<dbReference type="AlphaFoldDB" id="B3S654"/>
<evidence type="ECO:0008006" key="20">
    <source>
        <dbReference type="Google" id="ProtNLM"/>
    </source>
</evidence>
<dbReference type="GO" id="GO:0000149">
    <property type="term" value="F:SNARE binding"/>
    <property type="evidence" value="ECO:0000318"/>
    <property type="project" value="GO_Central"/>
</dbReference>
<dbReference type="Pfam" id="PF04815">
    <property type="entry name" value="Sec23_helical"/>
    <property type="match status" value="1"/>
</dbReference>
<evidence type="ECO:0000256" key="12">
    <source>
        <dbReference type="ARBA" id="ARBA00023329"/>
    </source>
</evidence>
<comment type="similarity">
    <text evidence="4">Belongs to the SEC23/SEC24 family. SEC24 subfamily.</text>
</comment>
<dbReference type="InterPro" id="IPR036465">
    <property type="entry name" value="vWFA_dom_sf"/>
</dbReference>
<evidence type="ECO:0000256" key="1">
    <source>
        <dbReference type="ARBA" id="ARBA00004299"/>
    </source>
</evidence>
<dbReference type="SUPFAM" id="SSF53300">
    <property type="entry name" value="vWA-like"/>
    <property type="match status" value="1"/>
</dbReference>